<protein>
    <recommendedName>
        <fullName evidence="6">Coproporphyrinogen III oxidase</fullName>
        <ecNumber evidence="6">1.3.3.15</ecNumber>
    </recommendedName>
</protein>
<evidence type="ECO:0000259" key="7">
    <source>
        <dbReference type="Pfam" id="PF01593"/>
    </source>
</evidence>
<comment type="cofactor">
    <cofactor evidence="1 6">
        <name>FAD</name>
        <dbReference type="ChEBI" id="CHEBI:57692"/>
    </cofactor>
</comment>
<feature type="domain" description="Amine oxidase" evidence="7">
    <location>
        <begin position="12"/>
        <end position="445"/>
    </location>
</feature>
<dbReference type="AlphaFoldDB" id="A0A399E2X3"/>
<dbReference type="RefSeq" id="WP_027888432.1">
    <property type="nucleotide sequence ID" value="NZ_JBHSXZ010000028.1"/>
</dbReference>
<dbReference type="Pfam" id="PF01593">
    <property type="entry name" value="Amino_oxidase"/>
    <property type="match status" value="1"/>
</dbReference>
<dbReference type="Gene3D" id="3.50.50.60">
    <property type="entry name" value="FAD/NAD(P)-binding domain"/>
    <property type="match status" value="1"/>
</dbReference>
<name>A0A399E2X3_9DEIN</name>
<evidence type="ECO:0000256" key="3">
    <source>
        <dbReference type="ARBA" id="ARBA00022827"/>
    </source>
</evidence>
<proteinExistence type="inferred from homology"/>
<gene>
    <name evidence="8" type="primary">hemY_1</name>
    <name evidence="8" type="ORF">Mcate_00530</name>
</gene>
<organism evidence="8 9">
    <name type="scientific">Meiothermus taiwanensis</name>
    <dbReference type="NCBI Taxonomy" id="172827"/>
    <lineage>
        <taxon>Bacteria</taxon>
        <taxon>Thermotogati</taxon>
        <taxon>Deinococcota</taxon>
        <taxon>Deinococci</taxon>
        <taxon>Thermales</taxon>
        <taxon>Thermaceae</taxon>
        <taxon>Meiothermus</taxon>
    </lineage>
</organism>
<dbReference type="GO" id="GO:0004729">
    <property type="term" value="F:oxygen-dependent protoporphyrinogen oxidase activity"/>
    <property type="evidence" value="ECO:0007669"/>
    <property type="project" value="UniProtKB-UniRule"/>
</dbReference>
<keyword evidence="2 6" id="KW-0285">Flavoprotein</keyword>
<dbReference type="GO" id="GO:0005737">
    <property type="term" value="C:cytoplasm"/>
    <property type="evidence" value="ECO:0007669"/>
    <property type="project" value="UniProtKB-SubCell"/>
</dbReference>
<dbReference type="PANTHER" id="PTHR42923">
    <property type="entry name" value="PROTOPORPHYRINOGEN OXIDASE"/>
    <property type="match status" value="1"/>
</dbReference>
<dbReference type="PANTHER" id="PTHR42923:SF3">
    <property type="entry name" value="PROTOPORPHYRINOGEN OXIDASE"/>
    <property type="match status" value="1"/>
</dbReference>
<dbReference type="GO" id="GO:0006783">
    <property type="term" value="P:heme biosynthetic process"/>
    <property type="evidence" value="ECO:0007669"/>
    <property type="project" value="UniProtKB-UniRule"/>
</dbReference>
<dbReference type="InterPro" id="IPR050464">
    <property type="entry name" value="Zeta_carotene_desat/Oxidored"/>
</dbReference>
<dbReference type="Proteomes" id="UP000266089">
    <property type="component" value="Unassembled WGS sequence"/>
</dbReference>
<keyword evidence="5 6" id="KW-0350">Heme biosynthesis</keyword>
<keyword evidence="6" id="KW-0963">Cytoplasm</keyword>
<sequence length="459" mass="49523">MASVVVVGGGAAGLSVAYYLQQAAPQLQITLLEATARLGGKITTVAEHGFVLEGGPDAVVRYKPWALELMQKLGLENRIVGTKPAHPSALIHDGREARPIPAGLQMVIPGDLWALARTPLLSPFGKARALLDLLLPQGTPEDEPFGAFIERRLGRQVWERLVAPLSGGIYGGDPYELSTLAAFPQLKALEEQHGSLIRGAIRQRRARGSREKGQLFASLEGGLGTLVEAIQARLSRIEIRLNTPVTALERTGGWRIHTPQGSLQADALVLATPARTAGELLKPLHPEAAAALRQIPYGASSTVTFAFAKEQLPPRVGHGMLMAAQQGFSVRGFTWIDQKWPGRAPEGYGLVRAYFSGLEASKEELARLALHDLARLWGRAPEPLHTWVFHWPEGLPRYTVGHRERVSQALRAQELPGLFLAGAAYHGVGLPEVIRMGQEVAERVLAFAGKPTGAETALS</sequence>
<dbReference type="NCBIfam" id="TIGR00562">
    <property type="entry name" value="proto_IX_ox"/>
    <property type="match status" value="1"/>
</dbReference>
<comment type="similarity">
    <text evidence="6">Belongs to the protoporphyrinogen/coproporphyrinogen oxidase family. Coproporphyrinogen III oxidase subfamily.</text>
</comment>
<keyword evidence="3 6" id="KW-0274">FAD</keyword>
<evidence type="ECO:0000313" key="8">
    <source>
        <dbReference type="EMBL" id="RIH79017.1"/>
    </source>
</evidence>
<dbReference type="InterPro" id="IPR002937">
    <property type="entry name" value="Amino_oxidase"/>
</dbReference>
<comment type="function">
    <text evidence="6">Involved in coproporphyrin-dependent heme b biosynthesis. Catalyzes the oxidation of coproporphyrinogen III to coproporphyrin III.</text>
</comment>
<dbReference type="EMBL" id="QWKX01000009">
    <property type="protein sequence ID" value="RIH79017.1"/>
    <property type="molecule type" value="Genomic_DNA"/>
</dbReference>
<evidence type="ECO:0000256" key="5">
    <source>
        <dbReference type="ARBA" id="ARBA00023133"/>
    </source>
</evidence>
<evidence type="ECO:0000256" key="1">
    <source>
        <dbReference type="ARBA" id="ARBA00001974"/>
    </source>
</evidence>
<dbReference type="SUPFAM" id="SSF54373">
    <property type="entry name" value="FAD-linked reductases, C-terminal domain"/>
    <property type="match status" value="1"/>
</dbReference>
<comment type="caution">
    <text evidence="8">The sequence shown here is derived from an EMBL/GenBank/DDBJ whole genome shotgun (WGS) entry which is preliminary data.</text>
</comment>
<comment type="catalytic activity">
    <reaction evidence="6">
        <text>coproporphyrinogen III + 3 O2 = coproporphyrin III + 3 H2O2</text>
        <dbReference type="Rhea" id="RHEA:43436"/>
        <dbReference type="ChEBI" id="CHEBI:15379"/>
        <dbReference type="ChEBI" id="CHEBI:16240"/>
        <dbReference type="ChEBI" id="CHEBI:57309"/>
        <dbReference type="ChEBI" id="CHEBI:131725"/>
        <dbReference type="EC" id="1.3.3.15"/>
    </reaction>
</comment>
<keyword evidence="4 6" id="KW-0560">Oxidoreductase</keyword>
<comment type="subcellular location">
    <subcellularLocation>
        <location evidence="6">Cytoplasm</location>
    </subcellularLocation>
</comment>
<comment type="pathway">
    <text evidence="6">Porphyrin-containing compound metabolism; protoheme biosynthesis.</text>
</comment>
<dbReference type="InterPro" id="IPR036188">
    <property type="entry name" value="FAD/NAD-bd_sf"/>
</dbReference>
<dbReference type="OrthoDB" id="9805195at2"/>
<evidence type="ECO:0000256" key="6">
    <source>
        <dbReference type="RuleBase" id="RU364052"/>
    </source>
</evidence>
<evidence type="ECO:0000313" key="9">
    <source>
        <dbReference type="Proteomes" id="UP000266089"/>
    </source>
</evidence>
<dbReference type="InterPro" id="IPR004572">
    <property type="entry name" value="Protoporphyrinogen_oxidase"/>
</dbReference>
<evidence type="ECO:0000256" key="4">
    <source>
        <dbReference type="ARBA" id="ARBA00023002"/>
    </source>
</evidence>
<dbReference type="UniPathway" id="UPA00252"/>
<dbReference type="EC" id="1.3.3.15" evidence="6"/>
<dbReference type="Gene3D" id="3.90.660.20">
    <property type="entry name" value="Protoporphyrinogen oxidase, mitochondrial, domain 2"/>
    <property type="match status" value="1"/>
</dbReference>
<accession>A0A399E2X3</accession>
<dbReference type="Gene3D" id="1.10.3110.10">
    <property type="entry name" value="protoporphyrinogen ix oxidase, domain 3"/>
    <property type="match status" value="1"/>
</dbReference>
<evidence type="ECO:0000256" key="2">
    <source>
        <dbReference type="ARBA" id="ARBA00022630"/>
    </source>
</evidence>
<dbReference type="SUPFAM" id="SSF51905">
    <property type="entry name" value="FAD/NAD(P)-binding domain"/>
    <property type="match status" value="1"/>
</dbReference>
<reference evidence="8 9" key="1">
    <citation type="submission" date="2018-08" db="EMBL/GenBank/DDBJ databases">
        <title>Meiothermus cateniformans JCM 15151 genome sequencing project.</title>
        <authorList>
            <person name="Da Costa M.S."/>
            <person name="Albuquerque L."/>
            <person name="Raposo P."/>
            <person name="Froufe H.J.C."/>
            <person name="Barroso C.S."/>
            <person name="Egas C."/>
        </authorList>
    </citation>
    <scope>NUCLEOTIDE SEQUENCE [LARGE SCALE GENOMIC DNA]</scope>
    <source>
        <strain evidence="8 9">JCM 15151</strain>
    </source>
</reference>